<dbReference type="Proteomes" id="UP000000330">
    <property type="component" value="Segment"/>
</dbReference>
<name>D9I611_9CAUD</name>
<protein>
    <submittedName>
        <fullName evidence="1">Uncharacterized protein</fullName>
    </submittedName>
</protein>
<sequence>MNKFTFPSLQINDRIILNRVIINLQLILANKEILMAKNDPDLGEPIQIEGLKGEHFGFNLRNGLCSNANLWKLYDVGIPEIPTPLGSLPLILYIAHRFINTYYNKEHPVRSSNSPRYLSYPVYGDVRHEKWLNPIRWEYTQFCLDELTHLRETGALRE</sequence>
<keyword evidence="2" id="KW-1185">Reference proteome</keyword>
<evidence type="ECO:0000313" key="2">
    <source>
        <dbReference type="Proteomes" id="UP000000330"/>
    </source>
</evidence>
<evidence type="ECO:0000313" key="1">
    <source>
        <dbReference type="EMBL" id="ADJ19392.1"/>
    </source>
</evidence>
<dbReference type="EMBL" id="HM114315">
    <property type="protein sequence ID" value="ADJ19392.1"/>
    <property type="molecule type" value="Genomic_DNA"/>
</dbReference>
<accession>D9I611</accession>
<organism evidence="1 2">
    <name type="scientific">Acinetobacter phage 133</name>
    <dbReference type="NCBI Taxonomy" id="2919552"/>
    <lineage>
        <taxon>Viruses</taxon>
        <taxon>Duplodnaviria</taxon>
        <taxon>Heunggongvirae</taxon>
        <taxon>Uroviricota</taxon>
        <taxon>Caudoviricetes</taxon>
        <taxon>Pantevenvirales</taxon>
        <taxon>Straboviridae</taxon>
        <taxon>Tevenvirinae</taxon>
        <taxon>Centumtrigintavirus</taxon>
        <taxon>Centumtrigintavirus cv133</taxon>
        <taxon>Acinetobacter virus 133</taxon>
    </lineage>
</organism>
<gene>
    <name evidence="1" type="ORF">Acj133p045</name>
</gene>
<reference evidence="1 2" key="1">
    <citation type="journal article" date="2010" name="Virol. J.">
        <title>Genomes of the T4-related bacteriophages as windows on microbial genome evolution.</title>
        <authorList>
            <person name="Petrov V.M."/>
            <person name="Ratnayaka S."/>
            <person name="Nolan J.M."/>
            <person name="Miller E.S."/>
            <person name="Karam J.D."/>
        </authorList>
    </citation>
    <scope>NUCLEOTIDE SEQUENCE [LARGE SCALE GENOMIC DNA]</scope>
    <source>
        <strain evidence="1">Acj133</strain>
    </source>
</reference>
<dbReference type="GeneID" id="10323032"/>
<dbReference type="RefSeq" id="YP_004300626.1">
    <property type="nucleotide sequence ID" value="NC_015250.1"/>
</dbReference>
<dbReference type="KEGG" id="vg:10323032"/>
<proteinExistence type="predicted"/>